<reference evidence="3 4" key="1">
    <citation type="submission" date="2018-06" db="EMBL/GenBank/DDBJ databases">
        <title>Chryseolinea flavus sp. nov., a member of the phylum Bacteroidetes isolated from soil.</title>
        <authorList>
            <person name="Li Y."/>
            <person name="Wang J."/>
        </authorList>
    </citation>
    <scope>NUCLEOTIDE SEQUENCE [LARGE SCALE GENOMIC DNA]</scope>
    <source>
        <strain evidence="3 4">SDU1-6</strain>
    </source>
</reference>
<dbReference type="SUPFAM" id="SSF51126">
    <property type="entry name" value="Pectin lyase-like"/>
    <property type="match status" value="1"/>
</dbReference>
<keyword evidence="4" id="KW-1185">Reference proteome</keyword>
<sequence>MIIKKEEVTSGRNLNTLSAMHPLLSPGGRRSRYDLFSLRYAFVVGKLLCLLIAFSFSCTEPELNVSPTTIVDEENSTENAKINAACGCTYVVPANIHRIDGNVLGIKPGDVICLSSSINYLNLLFVNLTGTPSKPIIIKNCGGTVNLKPFGRTFALKTQNSKHFRITGTGSSATYGIRITGTSLGVTLDYLSTNFEVDHIEVYNVNFAGIMAKTDPSCDILTSRGKFTMKDIKIHDNYVHDTGGEAFYIGNSFFLNGVITPCGLRLPHEIHRVEIYNNKVKNSGWEGIQLGSATVGASVHDNTVENYGWKNIANQRNGIQIGEGTGGQCFNNLIHTGVGHGIVVLGLGDNVIHDNIIVNAGFSGIFCDERYTPGPGFKFLNNTIINPKIDGIRIYADLVPLNSIYNNIIVNPGSYGTYPYPRTGQDSYVYKLSKNVKLQMSNNRFTRNIAHMKFVSPSKNNYRLLAGSPAIDQGKNIKAYNITKDFYQGARLKGNVYDVGACEY</sequence>
<comment type="caution">
    <text evidence="3">The sequence shown here is derived from an EMBL/GenBank/DDBJ whole genome shotgun (WGS) entry which is preliminary data.</text>
</comment>
<dbReference type="AlphaFoldDB" id="A0A364Y3U0"/>
<evidence type="ECO:0000256" key="1">
    <source>
        <dbReference type="SAM" id="Phobius"/>
    </source>
</evidence>
<gene>
    <name evidence="3" type="ORF">DQQ10_10835</name>
</gene>
<evidence type="ECO:0000313" key="3">
    <source>
        <dbReference type="EMBL" id="RAW01389.1"/>
    </source>
</evidence>
<keyword evidence="1" id="KW-1133">Transmembrane helix</keyword>
<keyword evidence="1" id="KW-0472">Membrane</keyword>
<feature type="domain" description="Right handed beta helix" evidence="2">
    <location>
        <begin position="273"/>
        <end position="418"/>
    </location>
</feature>
<dbReference type="InterPro" id="IPR039448">
    <property type="entry name" value="Beta_helix"/>
</dbReference>
<evidence type="ECO:0000259" key="2">
    <source>
        <dbReference type="Pfam" id="PF13229"/>
    </source>
</evidence>
<dbReference type="Proteomes" id="UP000251889">
    <property type="component" value="Unassembled WGS sequence"/>
</dbReference>
<feature type="transmembrane region" description="Helical" evidence="1">
    <location>
        <begin position="38"/>
        <end position="56"/>
    </location>
</feature>
<dbReference type="SMART" id="SM00710">
    <property type="entry name" value="PbH1"/>
    <property type="match status" value="8"/>
</dbReference>
<evidence type="ECO:0000313" key="4">
    <source>
        <dbReference type="Proteomes" id="UP000251889"/>
    </source>
</evidence>
<proteinExistence type="predicted"/>
<protein>
    <recommendedName>
        <fullName evidence="2">Right handed beta helix domain-containing protein</fullName>
    </recommendedName>
</protein>
<dbReference type="InterPro" id="IPR059226">
    <property type="entry name" value="Choice_anch_Q_dom"/>
</dbReference>
<dbReference type="Pfam" id="PF13229">
    <property type="entry name" value="Beta_helix"/>
    <property type="match status" value="1"/>
</dbReference>
<accession>A0A364Y3U0</accession>
<keyword evidence="1" id="KW-0812">Transmembrane</keyword>
<dbReference type="InterPro" id="IPR012334">
    <property type="entry name" value="Pectin_lyas_fold"/>
</dbReference>
<dbReference type="EMBL" id="QMFY01000004">
    <property type="protein sequence ID" value="RAW01389.1"/>
    <property type="molecule type" value="Genomic_DNA"/>
</dbReference>
<dbReference type="InterPro" id="IPR011050">
    <property type="entry name" value="Pectin_lyase_fold/virulence"/>
</dbReference>
<dbReference type="InterPro" id="IPR006626">
    <property type="entry name" value="PbH1"/>
</dbReference>
<dbReference type="NCBIfam" id="NF041518">
    <property type="entry name" value="choice_anch_Q"/>
    <property type="match status" value="1"/>
</dbReference>
<organism evidence="3 4">
    <name type="scientific">Pseudochryseolinea flava</name>
    <dbReference type="NCBI Taxonomy" id="2059302"/>
    <lineage>
        <taxon>Bacteria</taxon>
        <taxon>Pseudomonadati</taxon>
        <taxon>Bacteroidota</taxon>
        <taxon>Cytophagia</taxon>
        <taxon>Cytophagales</taxon>
        <taxon>Fulvivirgaceae</taxon>
        <taxon>Pseudochryseolinea</taxon>
    </lineage>
</organism>
<name>A0A364Y3U0_9BACT</name>
<dbReference type="Gene3D" id="2.160.20.10">
    <property type="entry name" value="Single-stranded right-handed beta-helix, Pectin lyase-like"/>
    <property type="match status" value="1"/>
</dbReference>